<proteinExistence type="predicted"/>
<sequence>MVSKVHLQFSDVTFLLQKSEIIFII</sequence>
<dbReference type="AlphaFoldDB" id="A0A0E9TRE4"/>
<organism evidence="1">
    <name type="scientific">Anguilla anguilla</name>
    <name type="common">European freshwater eel</name>
    <name type="synonym">Muraena anguilla</name>
    <dbReference type="NCBI Taxonomy" id="7936"/>
    <lineage>
        <taxon>Eukaryota</taxon>
        <taxon>Metazoa</taxon>
        <taxon>Chordata</taxon>
        <taxon>Craniata</taxon>
        <taxon>Vertebrata</taxon>
        <taxon>Euteleostomi</taxon>
        <taxon>Actinopterygii</taxon>
        <taxon>Neopterygii</taxon>
        <taxon>Teleostei</taxon>
        <taxon>Anguilliformes</taxon>
        <taxon>Anguillidae</taxon>
        <taxon>Anguilla</taxon>
    </lineage>
</organism>
<name>A0A0E9TRE4_ANGAN</name>
<evidence type="ECO:0000313" key="1">
    <source>
        <dbReference type="EMBL" id="JAH56027.1"/>
    </source>
</evidence>
<reference evidence="1" key="2">
    <citation type="journal article" date="2015" name="Fish Shellfish Immunol.">
        <title>Early steps in the European eel (Anguilla anguilla)-Vibrio vulnificus interaction in the gills: Role of the RtxA13 toxin.</title>
        <authorList>
            <person name="Callol A."/>
            <person name="Pajuelo D."/>
            <person name="Ebbesson L."/>
            <person name="Teles M."/>
            <person name="MacKenzie S."/>
            <person name="Amaro C."/>
        </authorList>
    </citation>
    <scope>NUCLEOTIDE SEQUENCE</scope>
</reference>
<reference evidence="1" key="1">
    <citation type="submission" date="2014-11" db="EMBL/GenBank/DDBJ databases">
        <authorList>
            <person name="Amaro Gonzalez C."/>
        </authorList>
    </citation>
    <scope>NUCLEOTIDE SEQUENCE</scope>
</reference>
<protein>
    <submittedName>
        <fullName evidence="1">Uncharacterized protein</fullName>
    </submittedName>
</protein>
<accession>A0A0E9TRE4</accession>
<dbReference type="EMBL" id="GBXM01052550">
    <property type="protein sequence ID" value="JAH56027.1"/>
    <property type="molecule type" value="Transcribed_RNA"/>
</dbReference>